<organism evidence="1 2">
    <name type="scientific">Botryotinia fuckeliana (strain T4)</name>
    <name type="common">Noble rot fungus</name>
    <name type="synonym">Botrytis cinerea</name>
    <dbReference type="NCBI Taxonomy" id="999810"/>
    <lineage>
        <taxon>Eukaryota</taxon>
        <taxon>Fungi</taxon>
        <taxon>Dikarya</taxon>
        <taxon>Ascomycota</taxon>
        <taxon>Pezizomycotina</taxon>
        <taxon>Leotiomycetes</taxon>
        <taxon>Helotiales</taxon>
        <taxon>Sclerotiniaceae</taxon>
        <taxon>Botrytis</taxon>
    </lineage>
</organism>
<dbReference type="EMBL" id="FQ790353">
    <property type="protein sequence ID" value="CCD55098.1"/>
    <property type="molecule type" value="Genomic_DNA"/>
</dbReference>
<sequence length="44" mass="5310">MNSHVYYQSPKFDEYEKLNSTAPILLAYCYTAYHQNRTRYVRSS</sequence>
<evidence type="ECO:0000313" key="2">
    <source>
        <dbReference type="Proteomes" id="UP000008177"/>
    </source>
</evidence>
<dbReference type="HOGENOM" id="CLU_3224486_0_0_1"/>
<evidence type="ECO:0000313" key="1">
    <source>
        <dbReference type="EMBL" id="CCD55098.1"/>
    </source>
</evidence>
<name>G2YU00_BOTF4</name>
<gene>
    <name evidence="1" type="ORF">BofuT4_uP159190.1</name>
</gene>
<reference evidence="2" key="1">
    <citation type="journal article" date="2011" name="PLoS Genet.">
        <title>Genomic analysis of the necrotrophic fungal pathogens Sclerotinia sclerotiorum and Botrytis cinerea.</title>
        <authorList>
            <person name="Amselem J."/>
            <person name="Cuomo C.A."/>
            <person name="van Kan J.A."/>
            <person name="Viaud M."/>
            <person name="Benito E.P."/>
            <person name="Couloux A."/>
            <person name="Coutinho P.M."/>
            <person name="de Vries R.P."/>
            <person name="Dyer P.S."/>
            <person name="Fillinger S."/>
            <person name="Fournier E."/>
            <person name="Gout L."/>
            <person name="Hahn M."/>
            <person name="Kohn L."/>
            <person name="Lapalu N."/>
            <person name="Plummer K.M."/>
            <person name="Pradier J.M."/>
            <person name="Quevillon E."/>
            <person name="Sharon A."/>
            <person name="Simon A."/>
            <person name="ten Have A."/>
            <person name="Tudzynski B."/>
            <person name="Tudzynski P."/>
            <person name="Wincker P."/>
            <person name="Andrew M."/>
            <person name="Anthouard V."/>
            <person name="Beever R.E."/>
            <person name="Beffa R."/>
            <person name="Benoit I."/>
            <person name="Bouzid O."/>
            <person name="Brault B."/>
            <person name="Chen Z."/>
            <person name="Choquer M."/>
            <person name="Collemare J."/>
            <person name="Cotton P."/>
            <person name="Danchin E.G."/>
            <person name="Da Silva C."/>
            <person name="Gautier A."/>
            <person name="Giraud C."/>
            <person name="Giraud T."/>
            <person name="Gonzalez C."/>
            <person name="Grossetete S."/>
            <person name="Guldener U."/>
            <person name="Henrissat B."/>
            <person name="Howlett B.J."/>
            <person name="Kodira C."/>
            <person name="Kretschmer M."/>
            <person name="Lappartient A."/>
            <person name="Leroch M."/>
            <person name="Levis C."/>
            <person name="Mauceli E."/>
            <person name="Neuveglise C."/>
            <person name="Oeser B."/>
            <person name="Pearson M."/>
            <person name="Poulain J."/>
            <person name="Poussereau N."/>
            <person name="Quesneville H."/>
            <person name="Rascle C."/>
            <person name="Schumacher J."/>
            <person name="Segurens B."/>
            <person name="Sexton A."/>
            <person name="Silva E."/>
            <person name="Sirven C."/>
            <person name="Soanes D.M."/>
            <person name="Talbot N.J."/>
            <person name="Templeton M."/>
            <person name="Yandava C."/>
            <person name="Yarden O."/>
            <person name="Zeng Q."/>
            <person name="Rollins J.A."/>
            <person name="Lebrun M.H."/>
            <person name="Dickman M."/>
        </authorList>
    </citation>
    <scope>NUCLEOTIDE SEQUENCE [LARGE SCALE GENOMIC DNA]</scope>
    <source>
        <strain evidence="2">T4</strain>
    </source>
</reference>
<dbReference type="InParanoid" id="G2YU00"/>
<protein>
    <submittedName>
        <fullName evidence="1">Uncharacterized protein</fullName>
    </submittedName>
</protein>
<accession>G2YU00</accession>
<dbReference type="AlphaFoldDB" id="G2YU00"/>
<proteinExistence type="predicted"/>
<dbReference type="Proteomes" id="UP000008177">
    <property type="component" value="Unplaced contigs"/>
</dbReference>